<dbReference type="GO" id="GO:0009744">
    <property type="term" value="P:response to sucrose"/>
    <property type="evidence" value="ECO:0007669"/>
    <property type="project" value="UniProtKB-ARBA"/>
</dbReference>
<keyword evidence="5 8" id="KW-0472">Membrane</keyword>
<accession>A0AAW1PNJ2</accession>
<evidence type="ECO:0000256" key="1">
    <source>
        <dbReference type="ARBA" id="ARBA00004141"/>
    </source>
</evidence>
<dbReference type="GO" id="GO:0046872">
    <property type="term" value="F:metal ion binding"/>
    <property type="evidence" value="ECO:0007669"/>
    <property type="project" value="UniProtKB-KW"/>
</dbReference>
<dbReference type="InterPro" id="IPR004254">
    <property type="entry name" value="AdipoR/HlyIII-related"/>
</dbReference>
<dbReference type="PANTHER" id="PTHR20855">
    <property type="entry name" value="ADIPOR/PROGESTIN RECEPTOR-RELATED"/>
    <property type="match status" value="1"/>
</dbReference>
<feature type="region of interest" description="Disordered" evidence="7">
    <location>
        <begin position="1"/>
        <end position="50"/>
    </location>
</feature>
<feature type="binding site" evidence="6">
    <location>
        <position position="216"/>
    </location>
    <ligand>
        <name>Zn(2+)</name>
        <dbReference type="ChEBI" id="CHEBI:29105"/>
    </ligand>
</feature>
<evidence type="ECO:0000256" key="4">
    <source>
        <dbReference type="ARBA" id="ARBA00022989"/>
    </source>
</evidence>
<sequence length="435" mass="48098">MADQTLPSKEVSGVANQPSIATAPEASGNLLVKPPRRKRGKAKHPGTSPFADLPKYLQDNEFITDYYRIDYSVSQTLRSLFSIHNESGNIWTHLVGFAIFLGLTWLTISSQPAPLSYAREVREWLQTRVPEVEWQALLSTGWRSSRERVQSMGEDQLRSLSALKDWLLMHGLGNVHQQAGSVVAAVLSAHWPVPRWPMHVFTTGACLCLLTSSLCHLFGCCQLHVSKAIWRFDYCGIVILIVSSFVPGVYYTFLCNRFLCNLYLGITCLLGAVTACVALMTFFQAKRFRPLRAGLFAGLGLFGAVPASHAWMVTGPEIHTALQLNVAMGVTYLVGAGVYALRIPERWKPGAFDIMFHSHQLFHIAVIIAAALHYKGLWMLIDWRDATGGCLPSLDLPGARTTVHGTEAFTPALPNATTLGNLTEDWPTSSYHTEL</sequence>
<evidence type="ECO:0000313" key="9">
    <source>
        <dbReference type="EMBL" id="KAK9809704.1"/>
    </source>
</evidence>
<feature type="compositionally biased region" description="Basic residues" evidence="7">
    <location>
        <begin position="34"/>
        <end position="44"/>
    </location>
</feature>
<organism evidence="9 10">
    <name type="scientific">Symbiochloris irregularis</name>
    <dbReference type="NCBI Taxonomy" id="706552"/>
    <lineage>
        <taxon>Eukaryota</taxon>
        <taxon>Viridiplantae</taxon>
        <taxon>Chlorophyta</taxon>
        <taxon>core chlorophytes</taxon>
        <taxon>Trebouxiophyceae</taxon>
        <taxon>Trebouxiales</taxon>
        <taxon>Trebouxiaceae</taxon>
        <taxon>Symbiochloris</taxon>
    </lineage>
</organism>
<feature type="binding site" evidence="6">
    <location>
        <position position="363"/>
    </location>
    <ligand>
        <name>Zn(2+)</name>
        <dbReference type="ChEBI" id="CHEBI:29105"/>
    </ligand>
</feature>
<feature type="transmembrane region" description="Helical" evidence="8">
    <location>
        <begin position="90"/>
        <end position="108"/>
    </location>
</feature>
<evidence type="ECO:0000256" key="5">
    <source>
        <dbReference type="ARBA" id="ARBA00023136"/>
    </source>
</evidence>
<dbReference type="GO" id="GO:0016020">
    <property type="term" value="C:membrane"/>
    <property type="evidence" value="ECO:0007669"/>
    <property type="project" value="UniProtKB-SubCell"/>
</dbReference>
<feature type="transmembrane region" description="Helical" evidence="8">
    <location>
        <begin position="196"/>
        <end position="220"/>
    </location>
</feature>
<keyword evidence="6" id="KW-0862">Zinc</keyword>
<dbReference type="Proteomes" id="UP001465755">
    <property type="component" value="Unassembled WGS sequence"/>
</dbReference>
<dbReference type="GO" id="GO:0038023">
    <property type="term" value="F:signaling receptor activity"/>
    <property type="evidence" value="ECO:0007669"/>
    <property type="project" value="TreeGrafter"/>
</dbReference>
<reference evidence="9 10" key="1">
    <citation type="journal article" date="2024" name="Nat. Commun.">
        <title>Phylogenomics reveals the evolutionary origins of lichenization in chlorophyte algae.</title>
        <authorList>
            <person name="Puginier C."/>
            <person name="Libourel C."/>
            <person name="Otte J."/>
            <person name="Skaloud P."/>
            <person name="Haon M."/>
            <person name="Grisel S."/>
            <person name="Petersen M."/>
            <person name="Berrin J.G."/>
            <person name="Delaux P.M."/>
            <person name="Dal Grande F."/>
            <person name="Keller J."/>
        </authorList>
    </citation>
    <scope>NUCLEOTIDE SEQUENCE [LARGE SCALE GENOMIC DNA]</scope>
    <source>
        <strain evidence="9 10">SAG 2036</strain>
    </source>
</reference>
<name>A0AAW1PNJ2_9CHLO</name>
<proteinExistence type="inferred from homology"/>
<dbReference type="AlphaFoldDB" id="A0AAW1PNJ2"/>
<feature type="transmembrane region" description="Helical" evidence="8">
    <location>
        <begin position="361"/>
        <end position="381"/>
    </location>
</feature>
<comment type="similarity">
    <text evidence="2">Belongs to the ADIPOR family.</text>
</comment>
<dbReference type="Pfam" id="PF03006">
    <property type="entry name" value="HlyIII"/>
    <property type="match status" value="1"/>
</dbReference>
<comment type="subcellular location">
    <subcellularLocation>
        <location evidence="1">Membrane</location>
        <topology evidence="1">Multi-pass membrane protein</topology>
    </subcellularLocation>
</comment>
<keyword evidence="3 8" id="KW-0812">Transmembrane</keyword>
<feature type="transmembrane region" description="Helical" evidence="8">
    <location>
        <begin position="320"/>
        <end position="341"/>
    </location>
</feature>
<keyword evidence="10" id="KW-1185">Reference proteome</keyword>
<gene>
    <name evidence="9" type="ORF">WJX73_007561</name>
</gene>
<evidence type="ECO:0000256" key="7">
    <source>
        <dbReference type="SAM" id="MobiDB-lite"/>
    </source>
</evidence>
<feature type="transmembrane region" description="Helical" evidence="8">
    <location>
        <begin position="232"/>
        <end position="250"/>
    </location>
</feature>
<comment type="caution">
    <text evidence="9">The sequence shown here is derived from an EMBL/GenBank/DDBJ whole genome shotgun (WGS) entry which is preliminary data.</text>
</comment>
<evidence type="ECO:0000256" key="3">
    <source>
        <dbReference type="ARBA" id="ARBA00022692"/>
    </source>
</evidence>
<feature type="transmembrane region" description="Helical" evidence="8">
    <location>
        <begin position="262"/>
        <end position="283"/>
    </location>
</feature>
<feature type="binding site" evidence="6">
    <location>
        <position position="359"/>
    </location>
    <ligand>
        <name>Zn(2+)</name>
        <dbReference type="ChEBI" id="CHEBI:29105"/>
    </ligand>
</feature>
<dbReference type="PANTHER" id="PTHR20855:SF52">
    <property type="entry name" value="ADIPONECTIN RECEPTOR PROTEIN"/>
    <property type="match status" value="1"/>
</dbReference>
<evidence type="ECO:0000256" key="6">
    <source>
        <dbReference type="PIRSR" id="PIRSR604254-1"/>
    </source>
</evidence>
<dbReference type="EMBL" id="JALJOQ010000017">
    <property type="protein sequence ID" value="KAK9809704.1"/>
    <property type="molecule type" value="Genomic_DNA"/>
</dbReference>
<protein>
    <submittedName>
        <fullName evidence="9">Uncharacterized protein</fullName>
    </submittedName>
</protein>
<evidence type="ECO:0000256" key="8">
    <source>
        <dbReference type="SAM" id="Phobius"/>
    </source>
</evidence>
<evidence type="ECO:0000256" key="2">
    <source>
        <dbReference type="ARBA" id="ARBA00007018"/>
    </source>
</evidence>
<keyword evidence="6" id="KW-0479">Metal-binding</keyword>
<feature type="transmembrane region" description="Helical" evidence="8">
    <location>
        <begin position="295"/>
        <end position="314"/>
    </location>
</feature>
<keyword evidence="4 8" id="KW-1133">Transmembrane helix</keyword>
<evidence type="ECO:0000313" key="10">
    <source>
        <dbReference type="Proteomes" id="UP001465755"/>
    </source>
</evidence>